<evidence type="ECO:0000313" key="3">
    <source>
        <dbReference type="Proteomes" id="UP000821866"/>
    </source>
</evidence>
<dbReference type="GO" id="GO:0004222">
    <property type="term" value="F:metalloendopeptidase activity"/>
    <property type="evidence" value="ECO:0007669"/>
    <property type="project" value="InterPro"/>
</dbReference>
<dbReference type="GO" id="GO:0005886">
    <property type="term" value="C:plasma membrane"/>
    <property type="evidence" value="ECO:0007669"/>
    <property type="project" value="TreeGrafter"/>
</dbReference>
<feature type="domain" description="Peptidase M13 C-terminal" evidence="1">
    <location>
        <begin position="25"/>
        <end position="97"/>
    </location>
</feature>
<dbReference type="PANTHER" id="PTHR11733:SF241">
    <property type="entry name" value="GH26575P-RELATED"/>
    <property type="match status" value="1"/>
</dbReference>
<accession>A0A9J6DMQ7</accession>
<dbReference type="EMBL" id="JABSTU010000008">
    <property type="protein sequence ID" value="KAH8023533.1"/>
    <property type="molecule type" value="Genomic_DNA"/>
</dbReference>
<dbReference type="InterPro" id="IPR024079">
    <property type="entry name" value="MetalloPept_cat_dom_sf"/>
</dbReference>
<dbReference type="Gene3D" id="3.40.390.10">
    <property type="entry name" value="Collagenase (Catalytic Domain)"/>
    <property type="match status" value="1"/>
</dbReference>
<dbReference type="GO" id="GO:0016485">
    <property type="term" value="P:protein processing"/>
    <property type="evidence" value="ECO:0007669"/>
    <property type="project" value="TreeGrafter"/>
</dbReference>
<dbReference type="InterPro" id="IPR018497">
    <property type="entry name" value="Peptidase_M13_C"/>
</dbReference>
<protein>
    <recommendedName>
        <fullName evidence="1">Peptidase M13 C-terminal domain-containing protein</fullName>
    </recommendedName>
</protein>
<comment type="caution">
    <text evidence="2">The sequence shown here is derived from an EMBL/GenBank/DDBJ whole genome shotgun (WGS) entry which is preliminary data.</text>
</comment>
<dbReference type="Proteomes" id="UP000821866">
    <property type="component" value="Chromosome 6"/>
</dbReference>
<reference evidence="2" key="2">
    <citation type="submission" date="2021-09" db="EMBL/GenBank/DDBJ databases">
        <authorList>
            <person name="Jia N."/>
            <person name="Wang J."/>
            <person name="Shi W."/>
            <person name="Du L."/>
            <person name="Sun Y."/>
            <person name="Zhan W."/>
            <person name="Jiang J."/>
            <person name="Wang Q."/>
            <person name="Zhang B."/>
            <person name="Ji P."/>
            <person name="Sakyi L.B."/>
            <person name="Cui X."/>
            <person name="Yuan T."/>
            <person name="Jiang B."/>
            <person name="Yang W."/>
            <person name="Lam T.T.-Y."/>
            <person name="Chang Q."/>
            <person name="Ding S."/>
            <person name="Wang X."/>
            <person name="Zhu J."/>
            <person name="Ruan X."/>
            <person name="Zhao L."/>
            <person name="Wei J."/>
            <person name="Que T."/>
            <person name="Du C."/>
            <person name="Cheng J."/>
            <person name="Dai P."/>
            <person name="Han X."/>
            <person name="Huang E."/>
            <person name="Gao Y."/>
            <person name="Liu J."/>
            <person name="Shao H."/>
            <person name="Ye R."/>
            <person name="Li L."/>
            <person name="Wei W."/>
            <person name="Wang X."/>
            <person name="Wang C."/>
            <person name="Huo Q."/>
            <person name="Li W."/>
            <person name="Guo W."/>
            <person name="Chen H."/>
            <person name="Chen S."/>
            <person name="Zhou L."/>
            <person name="Zhou L."/>
            <person name="Ni X."/>
            <person name="Tian J."/>
            <person name="Zhou Y."/>
            <person name="Sheng Y."/>
            <person name="Liu T."/>
            <person name="Pan Y."/>
            <person name="Xia L."/>
            <person name="Li J."/>
            <person name="Zhao F."/>
            <person name="Cao W."/>
        </authorList>
    </citation>
    <scope>NUCLEOTIDE SEQUENCE</scope>
    <source>
        <strain evidence="2">Rmic-2018</strain>
        <tissue evidence="2">Larvae</tissue>
    </source>
</reference>
<dbReference type="AlphaFoldDB" id="A0A9J6DMQ7"/>
<name>A0A9J6DMQ7_RHIMP</name>
<gene>
    <name evidence="2" type="ORF">HPB51_014782</name>
</gene>
<dbReference type="SUPFAM" id="SSF55486">
    <property type="entry name" value="Metalloproteases ('zincins'), catalytic domain"/>
    <property type="match status" value="1"/>
</dbReference>
<keyword evidence="3" id="KW-1185">Reference proteome</keyword>
<evidence type="ECO:0000313" key="2">
    <source>
        <dbReference type="EMBL" id="KAH8023533.1"/>
    </source>
</evidence>
<dbReference type="PANTHER" id="PTHR11733">
    <property type="entry name" value="ZINC METALLOPROTEASE FAMILY M13 NEPRILYSIN-RELATED"/>
    <property type="match status" value="1"/>
</dbReference>
<dbReference type="Pfam" id="PF01431">
    <property type="entry name" value="Peptidase_M13"/>
    <property type="match status" value="1"/>
</dbReference>
<evidence type="ECO:0000259" key="1">
    <source>
        <dbReference type="Pfam" id="PF01431"/>
    </source>
</evidence>
<dbReference type="InterPro" id="IPR000718">
    <property type="entry name" value="Peptidase_M13"/>
</dbReference>
<proteinExistence type="predicted"/>
<dbReference type="PROSITE" id="PS51885">
    <property type="entry name" value="NEPRILYSIN"/>
    <property type="match status" value="1"/>
</dbReference>
<sequence>MGFLAFRHLLSVRRIWRFDLRYSTFPEVSSDQLFFLYYALDHCELSDAVFESHQFEAHRRLPAAVRVNMAVRQSTRFAQAFRCPSSSPMVAGELCQVLR</sequence>
<dbReference type="VEuPathDB" id="VectorBase:LOC119173407"/>
<organism evidence="2 3">
    <name type="scientific">Rhipicephalus microplus</name>
    <name type="common">Cattle tick</name>
    <name type="synonym">Boophilus microplus</name>
    <dbReference type="NCBI Taxonomy" id="6941"/>
    <lineage>
        <taxon>Eukaryota</taxon>
        <taxon>Metazoa</taxon>
        <taxon>Ecdysozoa</taxon>
        <taxon>Arthropoda</taxon>
        <taxon>Chelicerata</taxon>
        <taxon>Arachnida</taxon>
        <taxon>Acari</taxon>
        <taxon>Parasitiformes</taxon>
        <taxon>Ixodida</taxon>
        <taxon>Ixodoidea</taxon>
        <taxon>Ixodidae</taxon>
        <taxon>Rhipicephalinae</taxon>
        <taxon>Rhipicephalus</taxon>
        <taxon>Boophilus</taxon>
    </lineage>
</organism>
<reference evidence="2" key="1">
    <citation type="journal article" date="2020" name="Cell">
        <title>Large-Scale Comparative Analyses of Tick Genomes Elucidate Their Genetic Diversity and Vector Capacities.</title>
        <authorList>
            <consortium name="Tick Genome and Microbiome Consortium (TIGMIC)"/>
            <person name="Jia N."/>
            <person name="Wang J."/>
            <person name="Shi W."/>
            <person name="Du L."/>
            <person name="Sun Y."/>
            <person name="Zhan W."/>
            <person name="Jiang J.F."/>
            <person name="Wang Q."/>
            <person name="Zhang B."/>
            <person name="Ji P."/>
            <person name="Bell-Sakyi L."/>
            <person name="Cui X.M."/>
            <person name="Yuan T.T."/>
            <person name="Jiang B.G."/>
            <person name="Yang W.F."/>
            <person name="Lam T.T."/>
            <person name="Chang Q.C."/>
            <person name="Ding S.J."/>
            <person name="Wang X.J."/>
            <person name="Zhu J.G."/>
            <person name="Ruan X.D."/>
            <person name="Zhao L."/>
            <person name="Wei J.T."/>
            <person name="Ye R.Z."/>
            <person name="Que T.C."/>
            <person name="Du C.H."/>
            <person name="Zhou Y.H."/>
            <person name="Cheng J.X."/>
            <person name="Dai P.F."/>
            <person name="Guo W.B."/>
            <person name="Han X.H."/>
            <person name="Huang E.J."/>
            <person name="Li L.F."/>
            <person name="Wei W."/>
            <person name="Gao Y.C."/>
            <person name="Liu J.Z."/>
            <person name="Shao H.Z."/>
            <person name="Wang X."/>
            <person name="Wang C.C."/>
            <person name="Yang T.C."/>
            <person name="Huo Q.B."/>
            <person name="Li W."/>
            <person name="Chen H.Y."/>
            <person name="Chen S.E."/>
            <person name="Zhou L.G."/>
            <person name="Ni X.B."/>
            <person name="Tian J.H."/>
            <person name="Sheng Y."/>
            <person name="Liu T."/>
            <person name="Pan Y.S."/>
            <person name="Xia L.Y."/>
            <person name="Li J."/>
            <person name="Zhao F."/>
            <person name="Cao W.C."/>
        </authorList>
    </citation>
    <scope>NUCLEOTIDE SEQUENCE</scope>
    <source>
        <strain evidence="2">Rmic-2018</strain>
    </source>
</reference>